<proteinExistence type="predicted"/>
<accession>A0A0A9AR65</accession>
<reference evidence="1" key="2">
    <citation type="journal article" date="2015" name="Data Brief">
        <title>Shoot transcriptome of the giant reed, Arundo donax.</title>
        <authorList>
            <person name="Barrero R.A."/>
            <person name="Guerrero F.D."/>
            <person name="Moolhuijzen P."/>
            <person name="Goolsby J.A."/>
            <person name="Tidwell J."/>
            <person name="Bellgard S.E."/>
            <person name="Bellgard M.I."/>
        </authorList>
    </citation>
    <scope>NUCLEOTIDE SEQUENCE</scope>
    <source>
        <tissue evidence="1">Shoot tissue taken approximately 20 cm above the soil surface</tissue>
    </source>
</reference>
<sequence length="33" mass="3664">MSYRVLPEINSGVSHLSTDLHLQHLPMAYAIGI</sequence>
<dbReference type="AlphaFoldDB" id="A0A0A9AR65"/>
<name>A0A0A9AR65_ARUDO</name>
<dbReference type="EMBL" id="GBRH01248333">
    <property type="protein sequence ID" value="JAD49562.1"/>
    <property type="molecule type" value="Transcribed_RNA"/>
</dbReference>
<reference evidence="1" key="1">
    <citation type="submission" date="2014-09" db="EMBL/GenBank/DDBJ databases">
        <authorList>
            <person name="Magalhaes I.L.F."/>
            <person name="Oliveira U."/>
            <person name="Santos F.R."/>
            <person name="Vidigal T.H.D.A."/>
            <person name="Brescovit A.D."/>
            <person name="Santos A.J."/>
        </authorList>
    </citation>
    <scope>NUCLEOTIDE SEQUENCE</scope>
    <source>
        <tissue evidence="1">Shoot tissue taken approximately 20 cm above the soil surface</tissue>
    </source>
</reference>
<protein>
    <submittedName>
        <fullName evidence="1">Uncharacterized protein</fullName>
    </submittedName>
</protein>
<evidence type="ECO:0000313" key="1">
    <source>
        <dbReference type="EMBL" id="JAD49562.1"/>
    </source>
</evidence>
<organism evidence="1">
    <name type="scientific">Arundo donax</name>
    <name type="common">Giant reed</name>
    <name type="synonym">Donax arundinaceus</name>
    <dbReference type="NCBI Taxonomy" id="35708"/>
    <lineage>
        <taxon>Eukaryota</taxon>
        <taxon>Viridiplantae</taxon>
        <taxon>Streptophyta</taxon>
        <taxon>Embryophyta</taxon>
        <taxon>Tracheophyta</taxon>
        <taxon>Spermatophyta</taxon>
        <taxon>Magnoliopsida</taxon>
        <taxon>Liliopsida</taxon>
        <taxon>Poales</taxon>
        <taxon>Poaceae</taxon>
        <taxon>PACMAD clade</taxon>
        <taxon>Arundinoideae</taxon>
        <taxon>Arundineae</taxon>
        <taxon>Arundo</taxon>
    </lineage>
</organism>